<accession>A0A0R1JI47</accession>
<keyword evidence="2" id="KW-0012">Acyltransferase</keyword>
<dbReference type="GO" id="GO:0005737">
    <property type="term" value="C:cytoplasm"/>
    <property type="evidence" value="ECO:0007669"/>
    <property type="project" value="TreeGrafter"/>
</dbReference>
<dbReference type="AlphaFoldDB" id="A0A0R1JI47"/>
<dbReference type="EMBL" id="AZDJ01000030">
    <property type="protein sequence ID" value="KRK70959.1"/>
    <property type="molecule type" value="Genomic_DNA"/>
</dbReference>
<evidence type="ECO:0000259" key="3">
    <source>
        <dbReference type="PROSITE" id="PS51186"/>
    </source>
</evidence>
<dbReference type="OrthoDB" id="9800797at2"/>
<dbReference type="PROSITE" id="PS51186">
    <property type="entry name" value="GNAT"/>
    <property type="match status" value="1"/>
</dbReference>
<name>A0A0R1JI47_9LACO</name>
<dbReference type="InterPro" id="IPR016181">
    <property type="entry name" value="Acyl_CoA_acyltransferase"/>
</dbReference>
<proteinExistence type="predicted"/>
<dbReference type="PATRIC" id="fig|1291734.4.peg.148"/>
<dbReference type="CDD" id="cd04301">
    <property type="entry name" value="NAT_SF"/>
    <property type="match status" value="1"/>
</dbReference>
<dbReference type="InterPro" id="IPR045039">
    <property type="entry name" value="NSI-like"/>
</dbReference>
<evidence type="ECO:0000313" key="5">
    <source>
        <dbReference type="Proteomes" id="UP000051804"/>
    </source>
</evidence>
<dbReference type="RefSeq" id="WP_056951613.1">
    <property type="nucleotide sequence ID" value="NZ_AZDJ01000030.1"/>
</dbReference>
<dbReference type="PANTHER" id="PTHR43626">
    <property type="entry name" value="ACYL-COA N-ACYLTRANSFERASE"/>
    <property type="match status" value="1"/>
</dbReference>
<dbReference type="Proteomes" id="UP000051804">
    <property type="component" value="Unassembled WGS sequence"/>
</dbReference>
<dbReference type="Gene3D" id="3.40.630.30">
    <property type="match status" value="1"/>
</dbReference>
<protein>
    <recommendedName>
        <fullName evidence="3">N-acetyltransferase domain-containing protein</fullName>
    </recommendedName>
</protein>
<dbReference type="GO" id="GO:0008080">
    <property type="term" value="F:N-acetyltransferase activity"/>
    <property type="evidence" value="ECO:0007669"/>
    <property type="project" value="InterPro"/>
</dbReference>
<reference evidence="4 5" key="1">
    <citation type="journal article" date="2015" name="Genome Announc.">
        <title>Expanding the biotechnology potential of lactobacilli through comparative genomics of 213 strains and associated genera.</title>
        <authorList>
            <person name="Sun Z."/>
            <person name="Harris H.M."/>
            <person name="McCann A."/>
            <person name="Guo C."/>
            <person name="Argimon S."/>
            <person name="Zhang W."/>
            <person name="Yang X."/>
            <person name="Jeffery I.B."/>
            <person name="Cooney J.C."/>
            <person name="Kagawa T.F."/>
            <person name="Liu W."/>
            <person name="Song Y."/>
            <person name="Salvetti E."/>
            <person name="Wrobel A."/>
            <person name="Rasinkangas P."/>
            <person name="Parkhill J."/>
            <person name="Rea M.C."/>
            <person name="O'Sullivan O."/>
            <person name="Ritari J."/>
            <person name="Douillard F.P."/>
            <person name="Paul Ross R."/>
            <person name="Yang R."/>
            <person name="Briner A.E."/>
            <person name="Felis G.E."/>
            <person name="de Vos W.M."/>
            <person name="Barrangou R."/>
            <person name="Klaenhammer T.R."/>
            <person name="Caufield P.W."/>
            <person name="Cui Y."/>
            <person name="Zhang H."/>
            <person name="O'Toole P.W."/>
        </authorList>
    </citation>
    <scope>NUCLEOTIDE SEQUENCE [LARGE SCALE GENOMIC DNA]</scope>
    <source>
        <strain evidence="4 5">JCM 17158</strain>
    </source>
</reference>
<dbReference type="SUPFAM" id="SSF55729">
    <property type="entry name" value="Acyl-CoA N-acyltransferases (Nat)"/>
    <property type="match status" value="1"/>
</dbReference>
<keyword evidence="5" id="KW-1185">Reference proteome</keyword>
<dbReference type="Pfam" id="PF13508">
    <property type="entry name" value="Acetyltransf_7"/>
    <property type="match status" value="1"/>
</dbReference>
<keyword evidence="1" id="KW-0808">Transferase</keyword>
<dbReference type="STRING" id="1291734.FD02_GL000140"/>
<sequence length="137" mass="14365">MKYSLTAPTVAEFNDLYAAVGWGRLPEAQVAHALAHTAYAITVRAGAGAVGMARLIGDGAFCYELVDVITRPDYQGQGIGKHMCQQLIDAARAAKAPSWGLAIDVFSAAGKEGFYQSLGFTLRPAGPHGAGLTLVTR</sequence>
<evidence type="ECO:0000256" key="1">
    <source>
        <dbReference type="ARBA" id="ARBA00022679"/>
    </source>
</evidence>
<organism evidence="4 5">
    <name type="scientific">Lacticaseibacillus nasuensis JCM 17158</name>
    <dbReference type="NCBI Taxonomy" id="1291734"/>
    <lineage>
        <taxon>Bacteria</taxon>
        <taxon>Bacillati</taxon>
        <taxon>Bacillota</taxon>
        <taxon>Bacilli</taxon>
        <taxon>Lactobacillales</taxon>
        <taxon>Lactobacillaceae</taxon>
        <taxon>Lacticaseibacillus</taxon>
    </lineage>
</organism>
<evidence type="ECO:0000256" key="2">
    <source>
        <dbReference type="ARBA" id="ARBA00023315"/>
    </source>
</evidence>
<feature type="domain" description="N-acetyltransferase" evidence="3">
    <location>
        <begin position="1"/>
        <end position="137"/>
    </location>
</feature>
<gene>
    <name evidence="4" type="ORF">FD02_GL000140</name>
</gene>
<evidence type="ECO:0000313" key="4">
    <source>
        <dbReference type="EMBL" id="KRK70959.1"/>
    </source>
</evidence>
<dbReference type="PANTHER" id="PTHR43626:SF4">
    <property type="entry name" value="GCN5-RELATED N-ACETYLTRANSFERASE 2, CHLOROPLASTIC"/>
    <property type="match status" value="1"/>
</dbReference>
<dbReference type="InterPro" id="IPR000182">
    <property type="entry name" value="GNAT_dom"/>
</dbReference>
<comment type="caution">
    <text evidence="4">The sequence shown here is derived from an EMBL/GenBank/DDBJ whole genome shotgun (WGS) entry which is preliminary data.</text>
</comment>